<dbReference type="PROSITE" id="PS50102">
    <property type="entry name" value="RRM"/>
    <property type="match status" value="3"/>
</dbReference>
<feature type="region of interest" description="Disordered" evidence="4">
    <location>
        <begin position="80"/>
        <end position="125"/>
    </location>
</feature>
<name>A0A0N1IMB5_LEPSE</name>
<dbReference type="SUPFAM" id="SSF57756">
    <property type="entry name" value="Retrovirus zinc finger-like domains"/>
    <property type="match status" value="1"/>
</dbReference>
<feature type="domain" description="RRM" evidence="5">
    <location>
        <begin position="131"/>
        <end position="202"/>
    </location>
</feature>
<accession>A0A0N1IMB5</accession>
<feature type="domain" description="CCHC-type" evidence="6">
    <location>
        <begin position="302"/>
        <end position="317"/>
    </location>
</feature>
<feature type="compositionally biased region" description="Basic residues" evidence="4">
    <location>
        <begin position="371"/>
        <end position="410"/>
    </location>
</feature>
<keyword evidence="1 3" id="KW-0694">RNA-binding</keyword>
<evidence type="ECO:0000256" key="4">
    <source>
        <dbReference type="SAM" id="MobiDB-lite"/>
    </source>
</evidence>
<dbReference type="Gene3D" id="3.30.70.330">
    <property type="match status" value="3"/>
</dbReference>
<dbReference type="Proteomes" id="UP000038009">
    <property type="component" value="Unassembled WGS sequence"/>
</dbReference>
<dbReference type="InterPro" id="IPR000504">
    <property type="entry name" value="RRM_dom"/>
</dbReference>
<dbReference type="AlphaFoldDB" id="A0A0N1IMB5"/>
<keyword evidence="2" id="KW-0479">Metal-binding</keyword>
<keyword evidence="2" id="KW-0862">Zinc</keyword>
<feature type="domain" description="RRM" evidence="5">
    <location>
        <begin position="227"/>
        <end position="299"/>
    </location>
</feature>
<dbReference type="Pfam" id="PF00076">
    <property type="entry name" value="RRM_1"/>
    <property type="match status" value="3"/>
</dbReference>
<feature type="compositionally biased region" description="Low complexity" evidence="4">
    <location>
        <begin position="80"/>
        <end position="113"/>
    </location>
</feature>
<dbReference type="PANTHER" id="PTHR23003">
    <property type="entry name" value="RNA RECOGNITION MOTIF RRM DOMAIN CONTAINING PROTEIN"/>
    <property type="match status" value="1"/>
</dbReference>
<evidence type="ECO:0000313" key="7">
    <source>
        <dbReference type="EMBL" id="KPI89924.1"/>
    </source>
</evidence>
<reference evidence="7 8" key="1">
    <citation type="journal article" date="2015" name="PLoS Pathog.">
        <title>Leptomonas seymouri: Adaptations to the Dixenous Life Cycle Analyzed by Genome Sequencing, Transcriptome Profiling and Co-infection with Leishmania donovani.</title>
        <authorList>
            <person name="Kraeva N."/>
            <person name="Butenko A."/>
            <person name="Hlavacova J."/>
            <person name="Kostygov A."/>
            <person name="Myskova J."/>
            <person name="Grybchuk D."/>
            <person name="Lestinova T."/>
            <person name="Votypka J."/>
            <person name="Volf P."/>
            <person name="Opperdoes F."/>
            <person name="Flegontov P."/>
            <person name="Lukes J."/>
            <person name="Yurchenko V."/>
        </authorList>
    </citation>
    <scope>NUCLEOTIDE SEQUENCE [LARGE SCALE GENOMIC DNA]</scope>
    <source>
        <strain evidence="7 8">ATCC 30220</strain>
    </source>
</reference>
<feature type="region of interest" description="Disordered" evidence="4">
    <location>
        <begin position="201"/>
        <end position="226"/>
    </location>
</feature>
<dbReference type="Gene3D" id="4.10.60.10">
    <property type="entry name" value="Zinc finger, CCHC-type"/>
    <property type="match status" value="1"/>
</dbReference>
<protein>
    <submittedName>
        <fullName evidence="7">Putative RNA-binding protein</fullName>
    </submittedName>
</protein>
<feature type="compositionally biased region" description="Basic residues" evidence="4">
    <location>
        <begin position="345"/>
        <end position="362"/>
    </location>
</feature>
<dbReference type="SMART" id="SM00360">
    <property type="entry name" value="RRM"/>
    <property type="match status" value="3"/>
</dbReference>
<organism evidence="7 8">
    <name type="scientific">Leptomonas seymouri</name>
    <dbReference type="NCBI Taxonomy" id="5684"/>
    <lineage>
        <taxon>Eukaryota</taxon>
        <taxon>Discoba</taxon>
        <taxon>Euglenozoa</taxon>
        <taxon>Kinetoplastea</taxon>
        <taxon>Metakinetoplastina</taxon>
        <taxon>Trypanosomatida</taxon>
        <taxon>Trypanosomatidae</taxon>
        <taxon>Leishmaniinae</taxon>
        <taxon>Leptomonas</taxon>
    </lineage>
</organism>
<dbReference type="InterPro" id="IPR012677">
    <property type="entry name" value="Nucleotide-bd_a/b_plait_sf"/>
</dbReference>
<dbReference type="SUPFAM" id="SSF54928">
    <property type="entry name" value="RNA-binding domain, RBD"/>
    <property type="match status" value="3"/>
</dbReference>
<keyword evidence="8" id="KW-1185">Reference proteome</keyword>
<dbReference type="VEuPathDB" id="TriTrypDB:Lsey_0014_0470"/>
<dbReference type="GO" id="GO:0003729">
    <property type="term" value="F:mRNA binding"/>
    <property type="evidence" value="ECO:0007669"/>
    <property type="project" value="TreeGrafter"/>
</dbReference>
<evidence type="ECO:0000259" key="5">
    <source>
        <dbReference type="PROSITE" id="PS50102"/>
    </source>
</evidence>
<feature type="domain" description="RRM" evidence="5">
    <location>
        <begin position="4"/>
        <end position="78"/>
    </location>
</feature>
<evidence type="ECO:0000313" key="8">
    <source>
        <dbReference type="Proteomes" id="UP000038009"/>
    </source>
</evidence>
<evidence type="ECO:0000256" key="1">
    <source>
        <dbReference type="ARBA" id="ARBA00022884"/>
    </source>
</evidence>
<sequence length="410" mass="44526">MSACTVYVTGLPSSATQDDVIDFFTRIGNVAEVQMPAVNTGAPVAVVFDKPEDAASAVSITGSDFQEDIPIHISAHATSAATAEAPAAPTTPAGTAAEAAPGSEAAASAADGAAGQGRKRYVRDNPSDITNKVVVSKLAPSTKRGDIHSVFDACGEIDDFALMPARHIAFIGYTTAEAFEKALQLDGTEINGARVTVERRHGGNLASERVKNGGERSSTSGPTTIPNRIVVRNVPRNVNKDGLRAFFEPECGAATDIYVKPEVGIAFMAFASEESADKAIAKSGQEYEGNVIQIERRQVLVCRRCGREGHKGSECRQPYCTECRTAGHNLRECPRGRGGGGRVVDRRRRRSSSSDRGHRRRRSDSLDQDRRRRRHSRSRSPPRHRRHSRSRSPPRRRRHSRSRSPPRGQR</sequence>
<dbReference type="InterPro" id="IPR035979">
    <property type="entry name" value="RBD_domain_sf"/>
</dbReference>
<comment type="caution">
    <text evidence="7">The sequence shown here is derived from an EMBL/GenBank/DDBJ whole genome shotgun (WGS) entry which is preliminary data.</text>
</comment>
<feature type="region of interest" description="Disordered" evidence="4">
    <location>
        <begin position="330"/>
        <end position="410"/>
    </location>
</feature>
<dbReference type="OrthoDB" id="79941at2759"/>
<proteinExistence type="predicted"/>
<evidence type="ECO:0000256" key="2">
    <source>
        <dbReference type="PROSITE-ProRule" id="PRU00047"/>
    </source>
</evidence>
<dbReference type="InterPro" id="IPR001878">
    <property type="entry name" value="Znf_CCHC"/>
</dbReference>
<dbReference type="GO" id="GO:0008270">
    <property type="term" value="F:zinc ion binding"/>
    <property type="evidence" value="ECO:0007669"/>
    <property type="project" value="UniProtKB-KW"/>
</dbReference>
<feature type="compositionally biased region" description="Polar residues" evidence="4">
    <location>
        <begin position="215"/>
        <end position="224"/>
    </location>
</feature>
<dbReference type="EMBL" id="LJSK01000014">
    <property type="protein sequence ID" value="KPI89924.1"/>
    <property type="molecule type" value="Genomic_DNA"/>
</dbReference>
<evidence type="ECO:0000256" key="3">
    <source>
        <dbReference type="PROSITE-ProRule" id="PRU00176"/>
    </source>
</evidence>
<dbReference type="GO" id="GO:0005634">
    <property type="term" value="C:nucleus"/>
    <property type="evidence" value="ECO:0007669"/>
    <property type="project" value="TreeGrafter"/>
</dbReference>
<dbReference type="CDD" id="cd00590">
    <property type="entry name" value="RRM_SF"/>
    <property type="match status" value="2"/>
</dbReference>
<dbReference type="InterPro" id="IPR050374">
    <property type="entry name" value="RRT5_SRSF_SR"/>
</dbReference>
<dbReference type="SMART" id="SM00343">
    <property type="entry name" value="ZnF_C2HC"/>
    <property type="match status" value="2"/>
</dbReference>
<dbReference type="GO" id="GO:0005737">
    <property type="term" value="C:cytoplasm"/>
    <property type="evidence" value="ECO:0007669"/>
    <property type="project" value="TreeGrafter"/>
</dbReference>
<dbReference type="PROSITE" id="PS50158">
    <property type="entry name" value="ZF_CCHC"/>
    <property type="match status" value="1"/>
</dbReference>
<keyword evidence="2" id="KW-0863">Zinc-finger</keyword>
<dbReference type="InterPro" id="IPR036875">
    <property type="entry name" value="Znf_CCHC_sf"/>
</dbReference>
<gene>
    <name evidence="7" type="ORF">ABL78_0996</name>
</gene>
<evidence type="ECO:0000259" key="6">
    <source>
        <dbReference type="PROSITE" id="PS50158"/>
    </source>
</evidence>
<dbReference type="OMA" id="SACTVYV"/>